<dbReference type="AlphaFoldDB" id="X0WVB5"/>
<dbReference type="EMBL" id="BARS01040331">
    <property type="protein sequence ID" value="GAG34595.1"/>
    <property type="molecule type" value="Genomic_DNA"/>
</dbReference>
<evidence type="ECO:0000313" key="1">
    <source>
        <dbReference type="EMBL" id="GAG34595.1"/>
    </source>
</evidence>
<protein>
    <submittedName>
        <fullName evidence="1">Uncharacterized protein</fullName>
    </submittedName>
</protein>
<proteinExistence type="predicted"/>
<sequence length="105" mass="12087">MRGETMEMMGSNWDAQVEVLVRGAKIRTKRTNTIVSTIKELLGARLRNLHRFNDKLDQAIQELNEAAPVNHDSLVEKVLKAQEPIHEEIGRLEQGMLELHRMKDD</sequence>
<accession>X0WVB5</accession>
<comment type="caution">
    <text evidence="1">The sequence shown here is derived from an EMBL/GenBank/DDBJ whole genome shotgun (WGS) entry which is preliminary data.</text>
</comment>
<reference evidence="1" key="1">
    <citation type="journal article" date="2014" name="Front. Microbiol.">
        <title>High frequency of phylogenetically diverse reductive dehalogenase-homologous genes in deep subseafloor sedimentary metagenomes.</title>
        <authorList>
            <person name="Kawai M."/>
            <person name="Futagami T."/>
            <person name="Toyoda A."/>
            <person name="Takaki Y."/>
            <person name="Nishi S."/>
            <person name="Hori S."/>
            <person name="Arai W."/>
            <person name="Tsubouchi T."/>
            <person name="Morono Y."/>
            <person name="Uchiyama I."/>
            <person name="Ito T."/>
            <person name="Fujiyama A."/>
            <person name="Inagaki F."/>
            <person name="Takami H."/>
        </authorList>
    </citation>
    <scope>NUCLEOTIDE SEQUENCE</scope>
    <source>
        <strain evidence="1">Expedition CK06-06</strain>
    </source>
</reference>
<gene>
    <name evidence="1" type="ORF">S01H1_61502</name>
</gene>
<name>X0WVB5_9ZZZZ</name>
<organism evidence="1">
    <name type="scientific">marine sediment metagenome</name>
    <dbReference type="NCBI Taxonomy" id="412755"/>
    <lineage>
        <taxon>unclassified sequences</taxon>
        <taxon>metagenomes</taxon>
        <taxon>ecological metagenomes</taxon>
    </lineage>
</organism>